<evidence type="ECO:0000256" key="9">
    <source>
        <dbReference type="ARBA" id="ARBA00023239"/>
    </source>
</evidence>
<dbReference type="InterPro" id="IPR036052">
    <property type="entry name" value="TrpB-like_PALP_sf"/>
</dbReference>
<dbReference type="EC" id="4.3.1.19" evidence="12"/>
<evidence type="ECO:0000256" key="5">
    <source>
        <dbReference type="ARBA" id="ARBA00011881"/>
    </source>
</evidence>
<comment type="subunit">
    <text evidence="5 12">Homotetramer.</text>
</comment>
<organism evidence="14 15">
    <name type="scientific">Fulvivirga imtechensis AK7</name>
    <dbReference type="NCBI Taxonomy" id="1237149"/>
    <lineage>
        <taxon>Bacteria</taxon>
        <taxon>Pseudomonadati</taxon>
        <taxon>Bacteroidota</taxon>
        <taxon>Cytophagia</taxon>
        <taxon>Cytophagales</taxon>
        <taxon>Fulvivirgaceae</taxon>
        <taxon>Fulvivirga</taxon>
    </lineage>
</organism>
<name>L8JT34_9BACT</name>
<dbReference type="Pfam" id="PF00291">
    <property type="entry name" value="PALP"/>
    <property type="match status" value="1"/>
</dbReference>
<dbReference type="PANTHER" id="PTHR48078">
    <property type="entry name" value="THREONINE DEHYDRATASE, MITOCHONDRIAL-RELATED"/>
    <property type="match status" value="1"/>
</dbReference>
<dbReference type="GO" id="GO:0004794">
    <property type="term" value="F:threonine deaminase activity"/>
    <property type="evidence" value="ECO:0007669"/>
    <property type="project" value="UniProtKB-UniRule"/>
</dbReference>
<protein>
    <recommendedName>
        <fullName evidence="12">L-threonine dehydratase</fullName>
        <ecNumber evidence="12">4.3.1.19</ecNumber>
    </recommendedName>
    <alternativeName>
        <fullName evidence="12">Threonine deaminase</fullName>
    </alternativeName>
</protein>
<dbReference type="Gene3D" id="3.40.50.1100">
    <property type="match status" value="2"/>
</dbReference>
<keyword evidence="6 12" id="KW-0028">Amino-acid biosynthesis</keyword>
<dbReference type="EMBL" id="AMZN01000027">
    <property type="protein sequence ID" value="ELR72136.1"/>
    <property type="molecule type" value="Genomic_DNA"/>
</dbReference>
<comment type="function">
    <text evidence="11 12">Catalyzes the anaerobic formation of alpha-ketobutyrate and ammonia from threonine in a two-step reaction. The first step involved a dehydration of threonine and a production of enamine intermediates (aminocrotonate), which tautomerizes to its imine form (iminobutyrate). Both intermediates are unstable and short-lived. The second step is the nonenzymatic hydrolysis of the enamine/imine intermediates to form 2-ketobutyrate and free ammonia. In the low water environment of the cell, the second step is accelerated by RidA.</text>
</comment>
<dbReference type="InterPro" id="IPR000634">
    <property type="entry name" value="Ser/Thr_deHydtase_PyrdxlP-BS"/>
</dbReference>
<comment type="pathway">
    <text evidence="3 12">Amino-acid biosynthesis; L-isoleucine biosynthesis; 2-oxobutanoate from L-threonine: step 1/1.</text>
</comment>
<dbReference type="PROSITE" id="PS51672">
    <property type="entry name" value="ACT_LIKE"/>
    <property type="match status" value="1"/>
</dbReference>
<evidence type="ECO:0000256" key="10">
    <source>
        <dbReference type="ARBA" id="ARBA00023304"/>
    </source>
</evidence>
<dbReference type="OrthoDB" id="9811476at2"/>
<keyword evidence="7 12" id="KW-0412">Isoleucine biosynthesis</keyword>
<keyword evidence="10 12" id="KW-0100">Branched-chain amino acid biosynthesis</keyword>
<dbReference type="FunFam" id="3.40.50.1100:FF:000005">
    <property type="entry name" value="Threonine dehydratase catabolic"/>
    <property type="match status" value="1"/>
</dbReference>
<dbReference type="PANTHER" id="PTHR48078:SF11">
    <property type="entry name" value="THREONINE DEHYDRATASE, MITOCHONDRIAL"/>
    <property type="match status" value="1"/>
</dbReference>
<gene>
    <name evidence="12" type="primary">ilvA</name>
    <name evidence="14" type="ORF">C900_01878</name>
</gene>
<dbReference type="AlphaFoldDB" id="L8JT34"/>
<dbReference type="InterPro" id="IPR045865">
    <property type="entry name" value="ACT-like_dom_sf"/>
</dbReference>
<dbReference type="RefSeq" id="WP_009579322.1">
    <property type="nucleotide sequence ID" value="NZ_AMZN01000027.1"/>
</dbReference>
<dbReference type="GO" id="GO:0006567">
    <property type="term" value="P:L-threonine catabolic process"/>
    <property type="evidence" value="ECO:0007669"/>
    <property type="project" value="TreeGrafter"/>
</dbReference>
<comment type="similarity">
    <text evidence="4 12">Belongs to the serine/threonine dehydratase family.</text>
</comment>
<evidence type="ECO:0000256" key="11">
    <source>
        <dbReference type="ARBA" id="ARBA00025527"/>
    </source>
</evidence>
<dbReference type="NCBIfam" id="NF006390">
    <property type="entry name" value="PRK08639.1"/>
    <property type="match status" value="1"/>
</dbReference>
<evidence type="ECO:0000256" key="8">
    <source>
        <dbReference type="ARBA" id="ARBA00022898"/>
    </source>
</evidence>
<dbReference type="SUPFAM" id="SSF53686">
    <property type="entry name" value="Tryptophan synthase beta subunit-like PLP-dependent enzymes"/>
    <property type="match status" value="1"/>
</dbReference>
<dbReference type="InterPro" id="IPR001721">
    <property type="entry name" value="TD_ACT-like"/>
</dbReference>
<dbReference type="NCBIfam" id="TIGR02079">
    <property type="entry name" value="THD1"/>
    <property type="match status" value="1"/>
</dbReference>
<dbReference type="SUPFAM" id="SSF55021">
    <property type="entry name" value="ACT-like"/>
    <property type="match status" value="1"/>
</dbReference>
<sequence length="420" mass="46269">MPQTTTGRITIDNILAAAENLKGIAIRTPLMPNPHLSERYGANILLKREDLQVVRSYKIRGAYNKIQSLSEEQLKNGVACASAGNHAQGVALACSKKKIKGTIFMPSPTPSQKVNQVKMFGKEYVKVVLTGDTFDDAFHEALKFCEEGDVAFIPPFDDEKIIEGQATVGKEIIEDSHESIDYLILPIGGGGLAAGLASYFKVLSPSTKIIGVEPAGAPAMKVSIEKGEVVTLDNIDKFVDGAAVRRVGDITFEICNELLDEVITVSEGQVCGEILRLYNEQAIVVEPAGALAITALQSLRTDIKGKNVVCVVSGSNNDITRTMEIKERSLLYEGLKHYFIVNFPQRAGALREFLIDVLGPDHDITHFEYSKKNSREQGPALIGIELQNRDDLQPLMDRMATKRFKFEYVNDQPQLFHYLI</sequence>
<dbReference type="PATRIC" id="fig|1237149.3.peg.1833"/>
<dbReference type="STRING" id="1237149.C900_01878"/>
<evidence type="ECO:0000259" key="13">
    <source>
        <dbReference type="PROSITE" id="PS51672"/>
    </source>
</evidence>
<evidence type="ECO:0000256" key="2">
    <source>
        <dbReference type="ARBA" id="ARBA00001933"/>
    </source>
</evidence>
<keyword evidence="15" id="KW-1185">Reference proteome</keyword>
<evidence type="ECO:0000256" key="3">
    <source>
        <dbReference type="ARBA" id="ARBA00004810"/>
    </source>
</evidence>
<accession>L8JT34</accession>
<evidence type="ECO:0000256" key="4">
    <source>
        <dbReference type="ARBA" id="ARBA00010869"/>
    </source>
</evidence>
<feature type="domain" description="ACT-like" evidence="13">
    <location>
        <begin position="337"/>
        <end position="413"/>
    </location>
</feature>
<keyword evidence="8 12" id="KW-0663">Pyridoxal phosphate</keyword>
<dbReference type="InterPro" id="IPR001926">
    <property type="entry name" value="TrpB-like_PALP"/>
</dbReference>
<evidence type="ECO:0000256" key="1">
    <source>
        <dbReference type="ARBA" id="ARBA00001274"/>
    </source>
</evidence>
<reference evidence="14 15" key="1">
    <citation type="submission" date="2012-12" db="EMBL/GenBank/DDBJ databases">
        <title>Genome assembly of Fulvivirga imtechensis AK7.</title>
        <authorList>
            <person name="Nupur N."/>
            <person name="Khatri I."/>
            <person name="Kumar R."/>
            <person name="Subramanian S."/>
            <person name="Pinnaka A."/>
        </authorList>
    </citation>
    <scope>NUCLEOTIDE SEQUENCE [LARGE SCALE GENOMIC DNA]</scope>
    <source>
        <strain evidence="14 15">AK7</strain>
    </source>
</reference>
<dbReference type="UniPathway" id="UPA00047">
    <property type="reaction ID" value="UER00054"/>
</dbReference>
<dbReference type="FunFam" id="3.40.50.1100:FF:000007">
    <property type="entry name" value="L-threonine dehydratase catabolic TdcB"/>
    <property type="match status" value="1"/>
</dbReference>
<dbReference type="CDD" id="cd04907">
    <property type="entry name" value="ACT_ThrD-I_2"/>
    <property type="match status" value="1"/>
</dbReference>
<dbReference type="GO" id="GO:0009097">
    <property type="term" value="P:isoleucine biosynthetic process"/>
    <property type="evidence" value="ECO:0007669"/>
    <property type="project" value="UniProtKB-UniRule"/>
</dbReference>
<evidence type="ECO:0000256" key="12">
    <source>
        <dbReference type="RuleBase" id="RU362012"/>
    </source>
</evidence>
<dbReference type="InterPro" id="IPR011820">
    <property type="entry name" value="IlvA"/>
</dbReference>
<dbReference type="GO" id="GO:0003941">
    <property type="term" value="F:L-serine ammonia-lyase activity"/>
    <property type="evidence" value="ECO:0007669"/>
    <property type="project" value="TreeGrafter"/>
</dbReference>
<comment type="caution">
    <text evidence="14">The sequence shown here is derived from an EMBL/GenBank/DDBJ whole genome shotgun (WGS) entry which is preliminary data.</text>
</comment>
<keyword evidence="9 12" id="KW-0456">Lyase</keyword>
<evidence type="ECO:0000256" key="7">
    <source>
        <dbReference type="ARBA" id="ARBA00022624"/>
    </source>
</evidence>
<dbReference type="GO" id="GO:0030170">
    <property type="term" value="F:pyridoxal phosphate binding"/>
    <property type="evidence" value="ECO:0007669"/>
    <property type="project" value="InterPro"/>
</dbReference>
<dbReference type="Proteomes" id="UP000011135">
    <property type="component" value="Unassembled WGS sequence"/>
</dbReference>
<dbReference type="InterPro" id="IPR050147">
    <property type="entry name" value="Ser/Thr_Dehydratase"/>
</dbReference>
<comment type="cofactor">
    <cofactor evidence="2 12">
        <name>pyridoxal 5'-phosphate</name>
        <dbReference type="ChEBI" id="CHEBI:597326"/>
    </cofactor>
</comment>
<evidence type="ECO:0000256" key="6">
    <source>
        <dbReference type="ARBA" id="ARBA00022605"/>
    </source>
</evidence>
<dbReference type="Pfam" id="PF00585">
    <property type="entry name" value="Thr_dehydrat_C"/>
    <property type="match status" value="1"/>
</dbReference>
<dbReference type="PROSITE" id="PS00165">
    <property type="entry name" value="DEHYDRATASE_SER_THR"/>
    <property type="match status" value="1"/>
</dbReference>
<evidence type="ECO:0000313" key="14">
    <source>
        <dbReference type="EMBL" id="ELR72136.1"/>
    </source>
</evidence>
<comment type="catalytic activity">
    <reaction evidence="1 12">
        <text>L-threonine = 2-oxobutanoate + NH4(+)</text>
        <dbReference type="Rhea" id="RHEA:22108"/>
        <dbReference type="ChEBI" id="CHEBI:16763"/>
        <dbReference type="ChEBI" id="CHEBI:28938"/>
        <dbReference type="ChEBI" id="CHEBI:57926"/>
        <dbReference type="EC" id="4.3.1.19"/>
    </reaction>
</comment>
<proteinExistence type="inferred from homology"/>
<dbReference type="eggNOG" id="COG1171">
    <property type="taxonomic scope" value="Bacteria"/>
</dbReference>
<dbReference type="CDD" id="cd01562">
    <property type="entry name" value="Thr-dehyd"/>
    <property type="match status" value="1"/>
</dbReference>
<dbReference type="GO" id="GO:0006565">
    <property type="term" value="P:L-serine catabolic process"/>
    <property type="evidence" value="ECO:0007669"/>
    <property type="project" value="TreeGrafter"/>
</dbReference>
<dbReference type="FunFam" id="3.40.1020.10:FF:000002">
    <property type="entry name" value="L-threonine dehydratase"/>
    <property type="match status" value="1"/>
</dbReference>
<evidence type="ECO:0000313" key="15">
    <source>
        <dbReference type="Proteomes" id="UP000011135"/>
    </source>
</evidence>